<name>A0A6J7HHX0_9ZZZZ</name>
<sequence>MLIFFAVLSVVLTWAVFQSPALDYRLVAVGAVLPVLESPFGAGPLHSLLAPTLTLAVVMIATQRRRLVRRRWLGLPIGMYMHLVLNFAFTRTATFWWPFLGTSFSPGRAPELSRGWWAVLMELCGVAVGVWAYRRFGLQDSSRRSQFFRTGQLSRSVMGPRK</sequence>
<evidence type="ECO:0000256" key="1">
    <source>
        <dbReference type="SAM" id="Phobius"/>
    </source>
</evidence>
<dbReference type="EMBL" id="CAEZYU010000092">
    <property type="protein sequence ID" value="CAB4752613.1"/>
    <property type="molecule type" value="Genomic_DNA"/>
</dbReference>
<evidence type="ECO:0000313" key="3">
    <source>
        <dbReference type="EMBL" id="CAB4916683.1"/>
    </source>
</evidence>
<keyword evidence="1" id="KW-0472">Membrane</keyword>
<evidence type="ECO:0000313" key="2">
    <source>
        <dbReference type="EMBL" id="CAB4752613.1"/>
    </source>
</evidence>
<feature type="transmembrane region" description="Helical" evidence="1">
    <location>
        <begin position="116"/>
        <end position="134"/>
    </location>
</feature>
<keyword evidence="1" id="KW-1133">Transmembrane helix</keyword>
<gene>
    <name evidence="2" type="ORF">UFOPK2766_01746</name>
    <name evidence="3" type="ORF">UFOPK3519_01726</name>
</gene>
<dbReference type="AlphaFoldDB" id="A0A6J7HHX0"/>
<dbReference type="EMBL" id="CAFBMG010000191">
    <property type="protein sequence ID" value="CAB4916683.1"/>
    <property type="molecule type" value="Genomic_DNA"/>
</dbReference>
<protein>
    <submittedName>
        <fullName evidence="3">Unannotated protein</fullName>
    </submittedName>
</protein>
<accession>A0A6J7HHX0</accession>
<feature type="transmembrane region" description="Helical" evidence="1">
    <location>
        <begin position="42"/>
        <end position="61"/>
    </location>
</feature>
<organism evidence="3">
    <name type="scientific">freshwater metagenome</name>
    <dbReference type="NCBI Taxonomy" id="449393"/>
    <lineage>
        <taxon>unclassified sequences</taxon>
        <taxon>metagenomes</taxon>
        <taxon>ecological metagenomes</taxon>
    </lineage>
</organism>
<reference evidence="3" key="1">
    <citation type="submission" date="2020-05" db="EMBL/GenBank/DDBJ databases">
        <authorList>
            <person name="Chiriac C."/>
            <person name="Salcher M."/>
            <person name="Ghai R."/>
            <person name="Kavagutti S V."/>
        </authorList>
    </citation>
    <scope>NUCLEOTIDE SEQUENCE</scope>
</reference>
<proteinExistence type="predicted"/>
<keyword evidence="1" id="KW-0812">Transmembrane</keyword>
<feature type="transmembrane region" description="Helical" evidence="1">
    <location>
        <begin position="73"/>
        <end position="96"/>
    </location>
</feature>